<dbReference type="EMBL" id="MFJW01000022">
    <property type="protein sequence ID" value="OGG29508.1"/>
    <property type="molecule type" value="Genomic_DNA"/>
</dbReference>
<feature type="transmembrane region" description="Helical" evidence="1">
    <location>
        <begin position="183"/>
        <end position="205"/>
    </location>
</feature>
<evidence type="ECO:0000313" key="2">
    <source>
        <dbReference type="EMBL" id="OGG29508.1"/>
    </source>
</evidence>
<name>A0A1F6AY09_9BACT</name>
<gene>
    <name evidence="2" type="ORF">A2971_02370</name>
</gene>
<evidence type="ECO:0000313" key="3">
    <source>
        <dbReference type="Proteomes" id="UP000178461"/>
    </source>
</evidence>
<feature type="transmembrane region" description="Helical" evidence="1">
    <location>
        <begin position="400"/>
        <end position="421"/>
    </location>
</feature>
<dbReference type="AlphaFoldDB" id="A0A1F6AY09"/>
<dbReference type="Proteomes" id="UP000178461">
    <property type="component" value="Unassembled WGS sequence"/>
</dbReference>
<proteinExistence type="predicted"/>
<feature type="transmembrane region" description="Helical" evidence="1">
    <location>
        <begin position="360"/>
        <end position="388"/>
    </location>
</feature>
<feature type="transmembrane region" description="Helical" evidence="1">
    <location>
        <begin position="331"/>
        <end position="354"/>
    </location>
</feature>
<comment type="caution">
    <text evidence="2">The sequence shown here is derived from an EMBL/GenBank/DDBJ whole genome shotgun (WGS) entry which is preliminary data.</text>
</comment>
<reference evidence="2 3" key="1">
    <citation type="journal article" date="2016" name="Nat. Commun.">
        <title>Thousands of microbial genomes shed light on interconnected biogeochemical processes in an aquifer system.</title>
        <authorList>
            <person name="Anantharaman K."/>
            <person name="Brown C.T."/>
            <person name="Hug L.A."/>
            <person name="Sharon I."/>
            <person name="Castelle C.J."/>
            <person name="Probst A.J."/>
            <person name="Thomas B.C."/>
            <person name="Singh A."/>
            <person name="Wilkins M.J."/>
            <person name="Karaoz U."/>
            <person name="Brodie E.L."/>
            <person name="Williams K.H."/>
            <person name="Hubbard S.S."/>
            <person name="Banfield J.F."/>
        </authorList>
    </citation>
    <scope>NUCLEOTIDE SEQUENCE [LARGE SCALE GENOMIC DNA]</scope>
</reference>
<evidence type="ECO:0008006" key="4">
    <source>
        <dbReference type="Google" id="ProtNLM"/>
    </source>
</evidence>
<feature type="transmembrane region" description="Helical" evidence="1">
    <location>
        <begin position="217"/>
        <end position="234"/>
    </location>
</feature>
<protein>
    <recommendedName>
        <fullName evidence="4">TrbL/VirB6 plasmid conjugal transfer protein</fullName>
    </recommendedName>
</protein>
<keyword evidence="1" id="KW-0812">Transmembrane</keyword>
<feature type="transmembrane region" description="Helical" evidence="1">
    <location>
        <begin position="240"/>
        <end position="257"/>
    </location>
</feature>
<organism evidence="2 3">
    <name type="scientific">Candidatus Gottesmanbacteria bacterium RIFCSPLOWO2_01_FULL_46_21</name>
    <dbReference type="NCBI Taxonomy" id="1798393"/>
    <lineage>
        <taxon>Bacteria</taxon>
        <taxon>Candidatus Gottesmaniibacteriota</taxon>
    </lineage>
</organism>
<accession>A0A1F6AY09</accession>
<keyword evidence="1" id="KW-0472">Membrane</keyword>
<keyword evidence="1" id="KW-1133">Transmembrane helix</keyword>
<evidence type="ECO:0000256" key="1">
    <source>
        <dbReference type="SAM" id="Phobius"/>
    </source>
</evidence>
<sequence>MKLPKLALPARVFSIKYLVLSILVTLILSTVYGLLTTAKAHAQDSNEYFPQPIYNQYAAPETNPDVPPGLHSYTQSLMIEVMSAGICQLAGFDPIRSDHRCLGVDPKTGKIGFVEGGGGAIGVTTKLIGMTFTPPASSLDYSRYLANNFGVAKKAYAEGCSGQDPGLCGIRPLRDIWIVMRNITYLFFVVIFVVIGVAIMLRVHIDPRTVMTIENQIPKIIVGILLVTFSFAIAGLLIDLMYVTIYLVGGILVTILPPDPEDSTKTIIMFGDLARSSNPITASGTAFSWLDLLSAGRELVANLASGILTTKYPANGNIIPEPGLWEFITNLFGSILSLIISLIAWLFIFLALLYTLLRLWIVLLVAYISIIIDIIFAPFWLLIGLLPGSQIGAGAWFKDLIANLAVFPAAIAMFVLAAIFINMPGTEESGKLFTPPLVGGGLPPKAFGQVIALGFVFMTPQILTMLKAALKAPKVGFGSALQPLGVGPRMARSATGVISAASIDPYDARPEMAGRRKLGRILGRIGF</sequence>